<dbReference type="Pfam" id="PF08447">
    <property type="entry name" value="PAS_3"/>
    <property type="match status" value="2"/>
</dbReference>
<dbReference type="InterPro" id="IPR035965">
    <property type="entry name" value="PAS-like_dom_sf"/>
</dbReference>
<dbReference type="SUPFAM" id="SSF52172">
    <property type="entry name" value="CheY-like"/>
    <property type="match status" value="1"/>
</dbReference>
<dbReference type="PROSITE" id="PS50110">
    <property type="entry name" value="RESPONSE_REGULATORY"/>
    <property type="match status" value="1"/>
</dbReference>
<name>A0ABW4Y9E8_9GAMM</name>
<dbReference type="EMBL" id="JBHUHX010000010">
    <property type="protein sequence ID" value="MFD2111244.1"/>
    <property type="molecule type" value="Genomic_DNA"/>
</dbReference>
<evidence type="ECO:0000256" key="1">
    <source>
        <dbReference type="ARBA" id="ARBA00000085"/>
    </source>
</evidence>
<dbReference type="CDD" id="cd00082">
    <property type="entry name" value="HisKA"/>
    <property type="match status" value="1"/>
</dbReference>
<gene>
    <name evidence="11" type="ORF">ACFSJC_05235</name>
</gene>
<dbReference type="InterPro" id="IPR003594">
    <property type="entry name" value="HATPase_dom"/>
</dbReference>
<comment type="catalytic activity">
    <reaction evidence="1">
        <text>ATP + protein L-histidine = ADP + protein N-phospho-L-histidine.</text>
        <dbReference type="EC" id="2.7.13.3"/>
    </reaction>
</comment>
<reference evidence="12" key="1">
    <citation type="journal article" date="2019" name="Int. J. Syst. Evol. Microbiol.">
        <title>The Global Catalogue of Microorganisms (GCM) 10K type strain sequencing project: providing services to taxonomists for standard genome sequencing and annotation.</title>
        <authorList>
            <consortium name="The Broad Institute Genomics Platform"/>
            <consortium name="The Broad Institute Genome Sequencing Center for Infectious Disease"/>
            <person name="Wu L."/>
            <person name="Ma J."/>
        </authorList>
    </citation>
    <scope>NUCLEOTIDE SEQUENCE [LARGE SCALE GENOMIC DNA]</scope>
    <source>
        <strain evidence="12">KACC 12597</strain>
    </source>
</reference>
<dbReference type="InterPro" id="IPR000014">
    <property type="entry name" value="PAS"/>
</dbReference>
<keyword evidence="12" id="KW-1185">Reference proteome</keyword>
<dbReference type="InterPro" id="IPR013656">
    <property type="entry name" value="PAS_4"/>
</dbReference>
<dbReference type="Pfam" id="PF00512">
    <property type="entry name" value="HisKA"/>
    <property type="match status" value="1"/>
</dbReference>
<dbReference type="SMART" id="SM00387">
    <property type="entry name" value="HATPase_c"/>
    <property type="match status" value="1"/>
</dbReference>
<evidence type="ECO:0000256" key="2">
    <source>
        <dbReference type="ARBA" id="ARBA00012438"/>
    </source>
</evidence>
<dbReference type="PROSITE" id="PS50113">
    <property type="entry name" value="PAC"/>
    <property type="match status" value="2"/>
</dbReference>
<feature type="modified residue" description="4-aspartylphosphate" evidence="6">
    <location>
        <position position="817"/>
    </location>
</feature>
<dbReference type="InterPro" id="IPR004358">
    <property type="entry name" value="Sig_transdc_His_kin-like_C"/>
</dbReference>
<dbReference type="InterPro" id="IPR036097">
    <property type="entry name" value="HisK_dim/P_sf"/>
</dbReference>
<dbReference type="InterPro" id="IPR001789">
    <property type="entry name" value="Sig_transdc_resp-reg_receiver"/>
</dbReference>
<feature type="domain" description="PAC" evidence="10">
    <location>
        <begin position="208"/>
        <end position="260"/>
    </location>
</feature>
<dbReference type="RefSeq" id="WP_386024219.1">
    <property type="nucleotide sequence ID" value="NZ_JBHUHX010000010.1"/>
</dbReference>
<dbReference type="PANTHER" id="PTHR43047">
    <property type="entry name" value="TWO-COMPONENT HISTIDINE PROTEIN KINASE"/>
    <property type="match status" value="1"/>
</dbReference>
<dbReference type="InterPro" id="IPR036890">
    <property type="entry name" value="HATPase_C_sf"/>
</dbReference>
<dbReference type="Gene3D" id="3.40.50.2300">
    <property type="match status" value="1"/>
</dbReference>
<evidence type="ECO:0000256" key="6">
    <source>
        <dbReference type="PROSITE-ProRule" id="PRU00169"/>
    </source>
</evidence>
<dbReference type="SMART" id="SM00388">
    <property type="entry name" value="HisKA"/>
    <property type="match status" value="1"/>
</dbReference>
<dbReference type="SMART" id="SM00091">
    <property type="entry name" value="PAS"/>
    <property type="match status" value="3"/>
</dbReference>
<dbReference type="SUPFAM" id="SSF47384">
    <property type="entry name" value="Homodimeric domain of signal transducing histidine kinase"/>
    <property type="match status" value="1"/>
</dbReference>
<dbReference type="SUPFAM" id="SSF55874">
    <property type="entry name" value="ATPase domain of HSP90 chaperone/DNA topoisomerase II/histidine kinase"/>
    <property type="match status" value="1"/>
</dbReference>
<dbReference type="Gene3D" id="3.30.450.20">
    <property type="entry name" value="PAS domain"/>
    <property type="match status" value="4"/>
</dbReference>
<dbReference type="CDD" id="cd00130">
    <property type="entry name" value="PAS"/>
    <property type="match status" value="3"/>
</dbReference>
<dbReference type="InterPro" id="IPR001610">
    <property type="entry name" value="PAC"/>
</dbReference>
<evidence type="ECO:0000259" key="8">
    <source>
        <dbReference type="PROSITE" id="PS50110"/>
    </source>
</evidence>
<accession>A0ABW4Y9E8</accession>
<dbReference type="Pfam" id="PF00072">
    <property type="entry name" value="Response_reg"/>
    <property type="match status" value="1"/>
</dbReference>
<dbReference type="NCBIfam" id="TIGR00229">
    <property type="entry name" value="sensory_box"/>
    <property type="match status" value="2"/>
</dbReference>
<keyword evidence="3 6" id="KW-0597">Phosphoprotein</keyword>
<dbReference type="CDD" id="cd17580">
    <property type="entry name" value="REC_2_DhkD-like"/>
    <property type="match status" value="1"/>
</dbReference>
<dbReference type="SUPFAM" id="SSF55785">
    <property type="entry name" value="PYP-like sensor domain (PAS domain)"/>
    <property type="match status" value="3"/>
</dbReference>
<feature type="domain" description="PAS" evidence="9">
    <location>
        <begin position="261"/>
        <end position="332"/>
    </location>
</feature>
<dbReference type="PANTHER" id="PTHR43047:SF72">
    <property type="entry name" value="OSMOSENSING HISTIDINE PROTEIN KINASE SLN1"/>
    <property type="match status" value="1"/>
</dbReference>
<feature type="domain" description="PAC" evidence="10">
    <location>
        <begin position="336"/>
        <end position="388"/>
    </location>
</feature>
<protein>
    <recommendedName>
        <fullName evidence="2">histidine kinase</fullName>
        <ecNumber evidence="2">2.7.13.3</ecNumber>
    </recommendedName>
</protein>
<organism evidence="11 12">
    <name type="scientific">Thiorhodococcus fuscus</name>
    <dbReference type="NCBI Taxonomy" id="527200"/>
    <lineage>
        <taxon>Bacteria</taxon>
        <taxon>Pseudomonadati</taxon>
        <taxon>Pseudomonadota</taxon>
        <taxon>Gammaproteobacteria</taxon>
        <taxon>Chromatiales</taxon>
        <taxon>Chromatiaceae</taxon>
        <taxon>Thiorhodococcus</taxon>
    </lineage>
</organism>
<dbReference type="Pfam" id="PF02518">
    <property type="entry name" value="HATPase_c"/>
    <property type="match status" value="1"/>
</dbReference>
<dbReference type="PROSITE" id="PS50109">
    <property type="entry name" value="HIS_KIN"/>
    <property type="match status" value="1"/>
</dbReference>
<dbReference type="PROSITE" id="PS50112">
    <property type="entry name" value="PAS"/>
    <property type="match status" value="2"/>
</dbReference>
<dbReference type="Pfam" id="PF08448">
    <property type="entry name" value="PAS_4"/>
    <property type="match status" value="1"/>
</dbReference>
<evidence type="ECO:0000259" key="10">
    <source>
        <dbReference type="PROSITE" id="PS50113"/>
    </source>
</evidence>
<evidence type="ECO:0000259" key="7">
    <source>
        <dbReference type="PROSITE" id="PS50109"/>
    </source>
</evidence>
<evidence type="ECO:0000256" key="4">
    <source>
        <dbReference type="ARBA" id="ARBA00022679"/>
    </source>
</evidence>
<feature type="domain" description="Histidine kinase" evidence="7">
    <location>
        <begin position="524"/>
        <end position="743"/>
    </location>
</feature>
<keyword evidence="4" id="KW-0808">Transferase</keyword>
<dbReference type="InterPro" id="IPR000700">
    <property type="entry name" value="PAS-assoc_C"/>
</dbReference>
<dbReference type="Gene3D" id="1.10.287.130">
    <property type="match status" value="1"/>
</dbReference>
<dbReference type="SMART" id="SM00448">
    <property type="entry name" value="REC"/>
    <property type="match status" value="1"/>
</dbReference>
<dbReference type="EC" id="2.7.13.3" evidence="2"/>
<evidence type="ECO:0000256" key="3">
    <source>
        <dbReference type="ARBA" id="ARBA00022553"/>
    </source>
</evidence>
<feature type="domain" description="Response regulatory" evidence="8">
    <location>
        <begin position="768"/>
        <end position="885"/>
    </location>
</feature>
<dbReference type="InterPro" id="IPR005467">
    <property type="entry name" value="His_kinase_dom"/>
</dbReference>
<dbReference type="InterPro" id="IPR011006">
    <property type="entry name" value="CheY-like_superfamily"/>
</dbReference>
<dbReference type="InterPro" id="IPR013655">
    <property type="entry name" value="PAS_fold_3"/>
</dbReference>
<dbReference type="PRINTS" id="PR00344">
    <property type="entry name" value="BCTRLSENSOR"/>
</dbReference>
<dbReference type="Proteomes" id="UP001597337">
    <property type="component" value="Unassembled WGS sequence"/>
</dbReference>
<evidence type="ECO:0000259" key="9">
    <source>
        <dbReference type="PROSITE" id="PS50112"/>
    </source>
</evidence>
<keyword evidence="5" id="KW-0418">Kinase</keyword>
<sequence>MPLDPTTFPLDQRRSPEIDTGIPLGLCILDAELNPTWLYASDALHETSSETGSAGPWTERLTGDAEFIHAARHAWEGGTAQRRGLTLREPTGARLFDLTLAPVKSADGTASGLMVCVLDVTDSLLAEEEIANSADCYRLAADYTYDWEYWITPEGCLRWMSPSSERVTGREPTAFFLDPELLDSIIHPEDRAMVARHLLQRCRDREPDTLTFRILRPDGEIRWIEQICQAVFESNGAFAGKRASNRDVTDRMQMEHALRESENQFRLMFELATVGMALVDPETRAILHVNQQLCRLLGYSVDELLGMSFYDLTHPEDREQDLVSFQRAMRQEKDDYFTEKRYIRKDGQIVWALVNAAFIRDAAGHPLKTVAAVIDITDRRRAETRARELATVVECSSDFIGVADLHERGIYINHAGQKLVGLDGDASVRTTQILDFIFPEDLPFAKDTVLPTVMNEGRWAGEIRFRHFVTEEPIDVYWDALRIDDPETGRPMRFATVTRDIRKEKAAEEAMRQADRRKDEFLAMLGHELRNPMAPIRNAVEIIRRVGIGEDTRIQWAVELLDRQTAHMGRLLDDLLDVSRIVSGRLELEHRPVQISDMVQQVADGVRFLMDERHHHFTWTLPDPEVQVEGDSVRLSQVLLNLLVNAAKYTPEGGRVSVETESTADEVRIRVRDNGQGMSQEQIDSLFKLFSPGMRPIDTPSGGLGLGLAIARRLTEMHGGRLQAISAGVGQGTEMRLHLPRLRPSAASEQDPTPIDCTEPNPASNTKRILIVDDNPDVAGALALLLEVLGYQVETANSGIDGIAAARRFRPRVAFLDIGIPDIDGLELARQLRAEFPDPDRLMLIALTGLGHEEARERSLAAGFDRHLVKPLEQKVLVELLEQLN</sequence>
<proteinExistence type="predicted"/>
<dbReference type="Gene3D" id="3.30.565.10">
    <property type="entry name" value="Histidine kinase-like ATPase, C-terminal domain"/>
    <property type="match status" value="1"/>
</dbReference>
<dbReference type="SMART" id="SM00086">
    <property type="entry name" value="PAC"/>
    <property type="match status" value="2"/>
</dbReference>
<feature type="domain" description="PAS" evidence="9">
    <location>
        <begin position="385"/>
        <end position="457"/>
    </location>
</feature>
<evidence type="ECO:0000313" key="12">
    <source>
        <dbReference type="Proteomes" id="UP001597337"/>
    </source>
</evidence>
<evidence type="ECO:0000313" key="11">
    <source>
        <dbReference type="EMBL" id="MFD2111244.1"/>
    </source>
</evidence>
<dbReference type="InterPro" id="IPR003661">
    <property type="entry name" value="HisK_dim/P_dom"/>
</dbReference>
<evidence type="ECO:0000256" key="5">
    <source>
        <dbReference type="ARBA" id="ARBA00022777"/>
    </source>
</evidence>
<dbReference type="CDD" id="cd00075">
    <property type="entry name" value="HATPase"/>
    <property type="match status" value="1"/>
</dbReference>
<comment type="caution">
    <text evidence="11">The sequence shown here is derived from an EMBL/GenBank/DDBJ whole genome shotgun (WGS) entry which is preliminary data.</text>
</comment>